<dbReference type="RefSeq" id="WP_386024041.1">
    <property type="nucleotide sequence ID" value="NZ_JBHUHX010000009.1"/>
</dbReference>
<dbReference type="Proteomes" id="UP001597337">
    <property type="component" value="Unassembled WGS sequence"/>
</dbReference>
<accession>A0ABW4Y5C0</accession>
<dbReference type="InterPro" id="IPR003497">
    <property type="entry name" value="BRO_N_domain"/>
</dbReference>
<evidence type="ECO:0000256" key="1">
    <source>
        <dbReference type="SAM" id="Coils"/>
    </source>
</evidence>
<dbReference type="EMBL" id="JBHUHX010000009">
    <property type="protein sequence ID" value="MFD2111174.1"/>
    <property type="molecule type" value="Genomic_DNA"/>
</dbReference>
<reference evidence="4" key="1">
    <citation type="journal article" date="2019" name="Int. J. Syst. Evol. Microbiol.">
        <title>The Global Catalogue of Microorganisms (GCM) 10K type strain sequencing project: providing services to taxonomists for standard genome sequencing and annotation.</title>
        <authorList>
            <consortium name="The Broad Institute Genomics Platform"/>
            <consortium name="The Broad Institute Genome Sequencing Center for Infectious Disease"/>
            <person name="Wu L."/>
            <person name="Ma J."/>
        </authorList>
    </citation>
    <scope>NUCLEOTIDE SEQUENCE [LARGE SCALE GENOMIC DNA]</scope>
    <source>
        <strain evidence="4">KACC 12597</strain>
    </source>
</reference>
<sequence>MDPRVEGGEPRFLALYVALVPSHSDAHNMTTRLDTDEVQNLQIPGLLTRGVNLISESWLYEAILGSHKAEAKRFKRWVKREVLPTIRKTGSYSLQPQPQIPQSLPEALRLAATLAEEKERLAQENAQLTHITSVQNDMLEATAPKAALLDQAFEDDRWVNVTDFASRLEGVNRNSLTSVIRVIGGAVAVSYQATRL</sequence>
<feature type="domain" description="Bro-N" evidence="2">
    <location>
        <begin position="1"/>
        <end position="90"/>
    </location>
</feature>
<comment type="caution">
    <text evidence="3">The sequence shown here is derived from an EMBL/GenBank/DDBJ whole genome shotgun (WGS) entry which is preliminary data.</text>
</comment>
<dbReference type="SMART" id="SM01040">
    <property type="entry name" value="Bro-N"/>
    <property type="match status" value="1"/>
</dbReference>
<name>A0ABW4Y5C0_9GAMM</name>
<proteinExistence type="predicted"/>
<gene>
    <name evidence="3" type="ORF">ACFSJC_04870</name>
</gene>
<dbReference type="PROSITE" id="PS51750">
    <property type="entry name" value="BRO_N"/>
    <property type="match status" value="1"/>
</dbReference>
<evidence type="ECO:0000313" key="4">
    <source>
        <dbReference type="Proteomes" id="UP001597337"/>
    </source>
</evidence>
<feature type="coiled-coil region" evidence="1">
    <location>
        <begin position="104"/>
        <end position="131"/>
    </location>
</feature>
<evidence type="ECO:0000313" key="3">
    <source>
        <dbReference type="EMBL" id="MFD2111174.1"/>
    </source>
</evidence>
<organism evidence="3 4">
    <name type="scientific">Thiorhodococcus fuscus</name>
    <dbReference type="NCBI Taxonomy" id="527200"/>
    <lineage>
        <taxon>Bacteria</taxon>
        <taxon>Pseudomonadati</taxon>
        <taxon>Pseudomonadota</taxon>
        <taxon>Gammaproteobacteria</taxon>
        <taxon>Chromatiales</taxon>
        <taxon>Chromatiaceae</taxon>
        <taxon>Thiorhodococcus</taxon>
    </lineage>
</organism>
<protein>
    <submittedName>
        <fullName evidence="3">Bro-N domain-containing protein</fullName>
    </submittedName>
</protein>
<dbReference type="PANTHER" id="PTHR36180">
    <property type="entry name" value="DNA-BINDING PROTEIN-RELATED-RELATED"/>
    <property type="match status" value="1"/>
</dbReference>
<dbReference type="Pfam" id="PF02498">
    <property type="entry name" value="Bro-N"/>
    <property type="match status" value="1"/>
</dbReference>
<keyword evidence="4" id="KW-1185">Reference proteome</keyword>
<evidence type="ECO:0000259" key="2">
    <source>
        <dbReference type="PROSITE" id="PS51750"/>
    </source>
</evidence>
<keyword evidence="1" id="KW-0175">Coiled coil</keyword>
<dbReference type="PANTHER" id="PTHR36180:SF2">
    <property type="entry name" value="BRO FAMILY PROTEIN"/>
    <property type="match status" value="1"/>
</dbReference>